<accession>A0ACC1CPD8</accession>
<evidence type="ECO:0000313" key="1">
    <source>
        <dbReference type="EMBL" id="KAJ0173453.1"/>
    </source>
</evidence>
<sequence>MGDTEEYFPRGGKKPTVTYFKQSSNFLEAAEKGERKKKRPKKKSEGDDGYLSDEASKEISQSVKNCAHSLNYKTIKPGVLILGRVKKIQETKVIIMLPCRMIGNVMACHISEPYNKVLEAYVNDQTEKVRELHEMFRPGQYVAVKVLEVENENIMLSMMPQHLNEGKKHSELHKGTLLQAAVSSVEDHGYVMDIGLSNTRAFMPKAEANPDVELDIGVLTWCCVKSITPSTESSVVTLTSLLESLQRASLRRKPDSAILPGSAVLFTVDTPLENGIEGHIFADTTAYIQRQHADQVKGKKPALGQKITARILYVMPTRNTPFLTMRNIFESTHPDLAEEQKLKDGDVIEEAQVLKITGRSIHFKLRNGCVGTMSLRRIQVHEELSDEDIIAKSYPIGSIHKVRVLCYNLSDYLYSVSDQSEVVNERYFSMEQLEVGEIVDATVKSVDDKHVVLNVGRISGLVPRSHVTDAGTYVEAKLKKSSKSPTKKFKVGQPLRARVLALDLVKQTLLLTLKPSLMAPDLEVLQSYEQAQVGKAYTGSIKFVRDYILVSFFNYVVAFVPRHYITKEPLESLADAYHVGQIVNCTILSVNPEAKKMCGSLRTKPFVPDIVKEKSQKRKQNSEDNDTAFKKQKTDKETNNIDKNRKKKANKNQNENTDIEQIETDKGSDIETKDKKAKKKKRKDSQQEDSDSENTKGKEDGNIAESKRSNKKRKNIEEAFVEDRSIENTKKNRDSNKKEKDSELFLEENDDTHVDKNKDKKKRKHSEGDSEDNGDTHLNKGERDDDREESDPIDTDVADDGEILTPQDLGLIDLSECTTGKQYKKKVVALLKSINAKTNRMDKIDKKIIKIEEKGLHAKNKKFHTAMHMEKLVIEERLKKILEVLKIAQEKLKELGVETNKDYKKKKEKIKKQNTSEGDENSDVINQNINNEEIKKKKKDKIKEEKEMIKEAKKEKLKVERKDVVSDIKVVESLEPALEVPSAKEFWSVTTESLAKNVAEDESSSSEEEEKDQPKKKRKKLSVAEKLAKVREEEERIREMERRAVESTSQPRSTEQFERALLANPDCSQLWIAYIAFHLQATEIDKARAVGRKALTTISFREEDEKLNVWLAMINLENRFGTKESQQKTLEEALQMNDKFKIHSKLLDIYVETCKQQELSSLVDLMLRKYKRDTNMYIMCGNACFKLGLVDKARHVMQKAIAVLEKKEHVGVLVQFALLERNHGAKERAEALFEQVLAVYPQRVDVCSVYVDMLVKSGDIEPVRQVMERMTSLKLPARKMKVLFKKWIEVEEKLGDKELVEKIRQRAIEYVEKAKF</sequence>
<dbReference type="EMBL" id="CM034405">
    <property type="protein sequence ID" value="KAJ0173453.1"/>
    <property type="molecule type" value="Genomic_DNA"/>
</dbReference>
<comment type="caution">
    <text evidence="1">The sequence shown here is derived from an EMBL/GenBank/DDBJ whole genome shotgun (WGS) entry which is preliminary data.</text>
</comment>
<gene>
    <name evidence="1" type="ORF">K1T71_010602</name>
</gene>
<organism evidence="1 2">
    <name type="scientific">Dendrolimus kikuchii</name>
    <dbReference type="NCBI Taxonomy" id="765133"/>
    <lineage>
        <taxon>Eukaryota</taxon>
        <taxon>Metazoa</taxon>
        <taxon>Ecdysozoa</taxon>
        <taxon>Arthropoda</taxon>
        <taxon>Hexapoda</taxon>
        <taxon>Insecta</taxon>
        <taxon>Pterygota</taxon>
        <taxon>Neoptera</taxon>
        <taxon>Endopterygota</taxon>
        <taxon>Lepidoptera</taxon>
        <taxon>Glossata</taxon>
        <taxon>Ditrysia</taxon>
        <taxon>Bombycoidea</taxon>
        <taxon>Lasiocampidae</taxon>
        <taxon>Dendrolimus</taxon>
    </lineage>
</organism>
<reference evidence="1 2" key="1">
    <citation type="journal article" date="2021" name="Front. Genet.">
        <title>Chromosome-Level Genome Assembly Reveals Significant Gene Expansion in the Toll and IMD Signaling Pathways of Dendrolimus kikuchii.</title>
        <authorList>
            <person name="Zhou J."/>
            <person name="Wu P."/>
            <person name="Xiong Z."/>
            <person name="Liu N."/>
            <person name="Zhao N."/>
            <person name="Ji M."/>
            <person name="Qiu Y."/>
            <person name="Yang B."/>
        </authorList>
    </citation>
    <scope>NUCLEOTIDE SEQUENCE [LARGE SCALE GENOMIC DNA]</scope>
    <source>
        <strain evidence="1">Ann1</strain>
    </source>
</reference>
<keyword evidence="2" id="KW-1185">Reference proteome</keyword>
<protein>
    <submittedName>
        <fullName evidence="1">Uncharacterized protein</fullName>
    </submittedName>
</protein>
<dbReference type="Proteomes" id="UP000824533">
    <property type="component" value="Linkage Group LG19"/>
</dbReference>
<name>A0ACC1CPD8_9NEOP</name>
<proteinExistence type="predicted"/>
<evidence type="ECO:0000313" key="2">
    <source>
        <dbReference type="Proteomes" id="UP000824533"/>
    </source>
</evidence>